<reference evidence="1 2" key="1">
    <citation type="submission" date="2019-07" db="EMBL/GenBank/DDBJ databases">
        <title>Whole genome shotgun sequence of Cellulomonas soli NBRC 109434.</title>
        <authorList>
            <person name="Hosoyama A."/>
            <person name="Uohara A."/>
            <person name="Ohji S."/>
            <person name="Ichikawa N."/>
        </authorList>
    </citation>
    <scope>NUCLEOTIDE SEQUENCE [LARGE SCALE GENOMIC DNA]</scope>
    <source>
        <strain evidence="1 2">NBRC 109434</strain>
    </source>
</reference>
<dbReference type="Pfam" id="PF13563">
    <property type="entry name" value="2_5_RNA_ligase2"/>
    <property type="match status" value="1"/>
</dbReference>
<dbReference type="SUPFAM" id="SSF55144">
    <property type="entry name" value="LigT-like"/>
    <property type="match status" value="1"/>
</dbReference>
<dbReference type="EMBL" id="BKAL01000010">
    <property type="protein sequence ID" value="GEP70042.1"/>
    <property type="molecule type" value="Genomic_DNA"/>
</dbReference>
<evidence type="ECO:0000313" key="1">
    <source>
        <dbReference type="EMBL" id="GEP70042.1"/>
    </source>
</evidence>
<dbReference type="AlphaFoldDB" id="A0A512PFX0"/>
<dbReference type="OrthoDB" id="358773at2"/>
<dbReference type="PANTHER" id="PTHR40037">
    <property type="entry name" value="PHOSPHOESTERASE YJCG-RELATED"/>
    <property type="match status" value="1"/>
</dbReference>
<dbReference type="Proteomes" id="UP000321798">
    <property type="component" value="Unassembled WGS sequence"/>
</dbReference>
<comment type="caution">
    <text evidence="1">The sequence shown here is derived from an EMBL/GenBank/DDBJ whole genome shotgun (WGS) entry which is preliminary data.</text>
</comment>
<protein>
    <submittedName>
        <fullName evidence="1">Phosphoesterase</fullName>
    </submittedName>
</protein>
<dbReference type="RefSeq" id="WP_146953832.1">
    <property type="nucleotide sequence ID" value="NZ_BAABBJ010000002.1"/>
</dbReference>
<proteinExistence type="predicted"/>
<gene>
    <name evidence="1" type="ORF">CSO01_27570</name>
</gene>
<dbReference type="InterPro" id="IPR050580">
    <property type="entry name" value="2H_phosphoesterase_YjcG-like"/>
</dbReference>
<name>A0A512PFX0_9CELL</name>
<evidence type="ECO:0000313" key="2">
    <source>
        <dbReference type="Proteomes" id="UP000321798"/>
    </source>
</evidence>
<dbReference type="Gene3D" id="3.90.1140.10">
    <property type="entry name" value="Cyclic phosphodiesterase"/>
    <property type="match status" value="1"/>
</dbReference>
<keyword evidence="2" id="KW-1185">Reference proteome</keyword>
<dbReference type="PANTHER" id="PTHR40037:SF1">
    <property type="entry name" value="PHOSPHOESTERASE SAOUHSC_00951-RELATED"/>
    <property type="match status" value="1"/>
</dbReference>
<organism evidence="1 2">
    <name type="scientific">Cellulomonas soli</name>
    <dbReference type="NCBI Taxonomy" id="931535"/>
    <lineage>
        <taxon>Bacteria</taxon>
        <taxon>Bacillati</taxon>
        <taxon>Actinomycetota</taxon>
        <taxon>Actinomycetes</taxon>
        <taxon>Micrococcales</taxon>
        <taxon>Cellulomonadaceae</taxon>
        <taxon>Cellulomonas</taxon>
    </lineage>
</organism>
<dbReference type="InterPro" id="IPR009097">
    <property type="entry name" value="Cyclic_Pdiesterase"/>
</dbReference>
<sequence length="196" mass="20968">MNLPERADDEVRIGVSITVPEPWGTLLQDARAGFGDPAAEQIPSHITLLGPTVVAPERLVEIDAHLREVAASHEPFTVRLRGTGSFRPVSSVVFVQVVEGIAGCERLESDVRSGPLEQGLRFNYHPHVTVAHEVPDERLDAAFDGLADFDASFLVTLIHSYEHGDDGVWRPARDYPLGGRSAGPTGGTAADGTSAA</sequence>
<accession>A0A512PFX0</accession>